<comment type="caution">
    <text evidence="1">The sequence shown here is derived from an EMBL/GenBank/DDBJ whole genome shotgun (WGS) entry which is preliminary data.</text>
</comment>
<name>A0A919IAY7_9ACTN</name>
<dbReference type="Proteomes" id="UP000619479">
    <property type="component" value="Unassembled WGS sequence"/>
</dbReference>
<keyword evidence="2" id="KW-1185">Reference proteome</keyword>
<dbReference type="EMBL" id="BOMH01000001">
    <property type="protein sequence ID" value="GID62129.1"/>
    <property type="molecule type" value="Genomic_DNA"/>
</dbReference>
<dbReference type="RefSeq" id="WP_203737210.1">
    <property type="nucleotide sequence ID" value="NZ_BAAAUC010000002.1"/>
</dbReference>
<gene>
    <name evidence="1" type="ORF">Acy02nite_00100</name>
</gene>
<protein>
    <submittedName>
        <fullName evidence="1">Uncharacterized protein</fullName>
    </submittedName>
</protein>
<evidence type="ECO:0000313" key="2">
    <source>
        <dbReference type="Proteomes" id="UP000619479"/>
    </source>
</evidence>
<reference evidence="1" key="1">
    <citation type="submission" date="2021-01" db="EMBL/GenBank/DDBJ databases">
        <title>Whole genome shotgun sequence of Actinoplanes cyaneus NBRC 14990.</title>
        <authorList>
            <person name="Komaki H."/>
            <person name="Tamura T."/>
        </authorList>
    </citation>
    <scope>NUCLEOTIDE SEQUENCE</scope>
    <source>
        <strain evidence="1">NBRC 14990</strain>
    </source>
</reference>
<evidence type="ECO:0000313" key="1">
    <source>
        <dbReference type="EMBL" id="GID62129.1"/>
    </source>
</evidence>
<accession>A0A919IAY7</accession>
<organism evidence="1 2">
    <name type="scientific">Actinoplanes cyaneus</name>
    <dbReference type="NCBI Taxonomy" id="52696"/>
    <lineage>
        <taxon>Bacteria</taxon>
        <taxon>Bacillati</taxon>
        <taxon>Actinomycetota</taxon>
        <taxon>Actinomycetes</taxon>
        <taxon>Micromonosporales</taxon>
        <taxon>Micromonosporaceae</taxon>
        <taxon>Actinoplanes</taxon>
    </lineage>
</organism>
<sequence>MLVLPIDGSRALLVLAAPAPQYKDRAAGIVATDRATGAPLVEVPVSLTVEGGQPQLLRVSVPQPAVPKELAAGQMVRASQLVFVSGEKNGRTWQIFRAASLTAVKPG</sequence>
<proteinExistence type="predicted"/>
<dbReference type="AlphaFoldDB" id="A0A919IAY7"/>